<protein>
    <submittedName>
        <fullName evidence="5">AAA family ATPase</fullName>
    </submittedName>
</protein>
<gene>
    <name evidence="5" type="ORF">ACFP3H_12705</name>
</gene>
<proteinExistence type="predicted"/>
<feature type="compositionally biased region" description="Basic and acidic residues" evidence="3">
    <location>
        <begin position="491"/>
        <end position="500"/>
    </location>
</feature>
<reference evidence="6" key="1">
    <citation type="journal article" date="2019" name="Int. J. Syst. Evol. Microbiol.">
        <title>The Global Catalogue of Microorganisms (GCM) 10K type strain sequencing project: providing services to taxonomists for standard genome sequencing and annotation.</title>
        <authorList>
            <consortium name="The Broad Institute Genomics Platform"/>
            <consortium name="The Broad Institute Genome Sequencing Center for Infectious Disease"/>
            <person name="Wu L."/>
            <person name="Ma J."/>
        </authorList>
    </citation>
    <scope>NUCLEOTIDE SEQUENCE [LARGE SCALE GENOMIC DNA]</scope>
    <source>
        <strain evidence="6">CCUG 36956</strain>
    </source>
</reference>
<organism evidence="5 6">
    <name type="scientific">Nocardia lasii</name>
    <dbReference type="NCBI Taxonomy" id="1616107"/>
    <lineage>
        <taxon>Bacteria</taxon>
        <taxon>Bacillati</taxon>
        <taxon>Actinomycetota</taxon>
        <taxon>Actinomycetes</taxon>
        <taxon>Mycobacteriales</taxon>
        <taxon>Nocardiaceae</taxon>
        <taxon>Nocardia</taxon>
    </lineage>
</organism>
<dbReference type="RefSeq" id="WP_378604489.1">
    <property type="nucleotide sequence ID" value="NZ_JBHSQN010000008.1"/>
</dbReference>
<comment type="caution">
    <text evidence="5">The sequence shown here is derived from an EMBL/GenBank/DDBJ whole genome shotgun (WGS) entry which is preliminary data.</text>
</comment>
<dbReference type="InterPro" id="IPR000792">
    <property type="entry name" value="Tscrpt_reg_LuxR_C"/>
</dbReference>
<dbReference type="InterPro" id="IPR027417">
    <property type="entry name" value="P-loop_NTPase"/>
</dbReference>
<dbReference type="EMBL" id="JBHSQN010000008">
    <property type="protein sequence ID" value="MFC6011909.1"/>
    <property type="molecule type" value="Genomic_DNA"/>
</dbReference>
<dbReference type="CDD" id="cd06170">
    <property type="entry name" value="LuxR_C_like"/>
    <property type="match status" value="1"/>
</dbReference>
<evidence type="ECO:0000313" key="6">
    <source>
        <dbReference type="Proteomes" id="UP001596223"/>
    </source>
</evidence>
<feature type="compositionally biased region" description="Low complexity" evidence="3">
    <location>
        <begin position="461"/>
        <end position="474"/>
    </location>
</feature>
<feature type="compositionally biased region" description="Polar residues" evidence="3">
    <location>
        <begin position="501"/>
        <end position="512"/>
    </location>
</feature>
<dbReference type="Pfam" id="PF13191">
    <property type="entry name" value="AAA_16"/>
    <property type="match status" value="1"/>
</dbReference>
<feature type="region of interest" description="Disordered" evidence="3">
    <location>
        <begin position="415"/>
        <end position="571"/>
    </location>
</feature>
<evidence type="ECO:0000313" key="5">
    <source>
        <dbReference type="EMBL" id="MFC6011909.1"/>
    </source>
</evidence>
<sequence>MLHGRDAEQARIDDLLAGARAGRSGVLVVRGEAGIGKSALLDYAAAQGVPTVRGAGIESEAELPFAALHLLIRPAMELVRRLPPRQRDALEGAFGLGEGAPDRMLIGLAVLTLLAEEAARGPLLCVIDDAHWLDRASAEALLFAARRLDAEGVVIVFATRSGPQDFPAPGLPELALGGLRPEAAAALLDAGATRLSPATRYRVLSEAGGNPLALRELPSVVGEDEVGGANPLPMTQRLQLAFHGRVTRLPAATRTVLLVAAASGAVDLAPVLRAAATLGADLGDLQPAQDADMVDTDGRTLTWRHPLLRSAVYRGAALTDRLAAHRALATALDDPDTADLRAWHLAAAATGPDEHTATALEHTADRARRRHGLHGAVTAYDRAAALSVDPTARIRRLVLAAETATEAGLTDQAQRLAERAASLTEAEPTDQPSLRTERTELDTDEPWPPPDQDRQRDERTTSPTEARTTTRPSPQTERTEPDTDESWQPPDQDRQRDERTTSPTEARTTRPSPQAERTELDTDESQQPPDQDRQRDERTESPTEARTTRPSPQAESAELDRGGLRQSPGDSHAVAVGDRFVESAERSAAQWDSGSIVVGGSSRVVRRDGETAPLSTGADVALRLALVRAQAEFASGEPGSAHRRLMGVVGVADARGAARILAKAVHTAWYLGAAELEEVAAVAATLRLDEGDPVTPILRYLTGAVAGRRGVDLREAVAAARAGGVENPAELVQLCGSGLVVGQDEQVGEVAGELIGQCREQGRIAVLAPLLFFRSEALLFGGRPRESRIAAEEGLRIARDIGQAQWVSQIHAFLAYLAALHGDSASCDAHAEQAVAEEFGGAGASWAQAARAMLALGEGRLAQARAELAHMTVEPARHQVIGLRTLADQIEVAVRLGATAQATEALDRLTEWSRRAGQDWIAALAARGRALVSEDSEPHFVAALTANRPFDEARTRLLYGEWLRRDKRKTDARTQLEQAMRLFDRLDAAPWSERARTELGALGVGTGARATGGPVDLLTPQEAQIVRLAAQGLSNREIAARLFLSHRTVGHHLYKAYPKLGVVSRAELGALELAE</sequence>
<dbReference type="Proteomes" id="UP001596223">
    <property type="component" value="Unassembled WGS sequence"/>
</dbReference>
<dbReference type="Gene3D" id="1.10.10.10">
    <property type="entry name" value="Winged helix-like DNA-binding domain superfamily/Winged helix DNA-binding domain"/>
    <property type="match status" value="1"/>
</dbReference>
<name>A0ABW1JR46_9NOCA</name>
<dbReference type="SUPFAM" id="SSF46894">
    <property type="entry name" value="C-terminal effector domain of the bipartite response regulators"/>
    <property type="match status" value="1"/>
</dbReference>
<evidence type="ECO:0000256" key="3">
    <source>
        <dbReference type="SAM" id="MobiDB-lite"/>
    </source>
</evidence>
<evidence type="ECO:0000256" key="1">
    <source>
        <dbReference type="ARBA" id="ARBA00022741"/>
    </source>
</evidence>
<dbReference type="PROSITE" id="PS50043">
    <property type="entry name" value="HTH_LUXR_2"/>
    <property type="match status" value="1"/>
</dbReference>
<dbReference type="SUPFAM" id="SSF52540">
    <property type="entry name" value="P-loop containing nucleoside triphosphate hydrolases"/>
    <property type="match status" value="1"/>
</dbReference>
<dbReference type="PANTHER" id="PTHR16305:SF35">
    <property type="entry name" value="TRANSCRIPTIONAL ACTIVATOR DOMAIN"/>
    <property type="match status" value="1"/>
</dbReference>
<keyword evidence="2" id="KW-0067">ATP-binding</keyword>
<feature type="compositionally biased region" description="Basic and acidic residues" evidence="3">
    <location>
        <begin position="451"/>
        <end position="460"/>
    </location>
</feature>
<dbReference type="PANTHER" id="PTHR16305">
    <property type="entry name" value="TESTICULAR SOLUBLE ADENYLYL CYCLASE"/>
    <property type="match status" value="1"/>
</dbReference>
<dbReference type="InterPro" id="IPR016032">
    <property type="entry name" value="Sig_transdc_resp-reg_C-effctor"/>
</dbReference>
<evidence type="ECO:0000256" key="2">
    <source>
        <dbReference type="ARBA" id="ARBA00022840"/>
    </source>
</evidence>
<dbReference type="Pfam" id="PF00196">
    <property type="entry name" value="GerE"/>
    <property type="match status" value="1"/>
</dbReference>
<evidence type="ECO:0000259" key="4">
    <source>
        <dbReference type="PROSITE" id="PS50043"/>
    </source>
</evidence>
<feature type="compositionally biased region" description="Basic and acidic residues" evidence="3">
    <location>
        <begin position="530"/>
        <end position="547"/>
    </location>
</feature>
<accession>A0ABW1JR46</accession>
<dbReference type="PRINTS" id="PR00038">
    <property type="entry name" value="HTHLUXR"/>
</dbReference>
<keyword evidence="1" id="KW-0547">Nucleotide-binding</keyword>
<keyword evidence="6" id="KW-1185">Reference proteome</keyword>
<feature type="domain" description="HTH luxR-type" evidence="4">
    <location>
        <begin position="1011"/>
        <end position="1075"/>
    </location>
</feature>
<dbReference type="InterPro" id="IPR036388">
    <property type="entry name" value="WH-like_DNA-bd_sf"/>
</dbReference>
<dbReference type="SMART" id="SM00421">
    <property type="entry name" value="HTH_LUXR"/>
    <property type="match status" value="1"/>
</dbReference>
<dbReference type="InterPro" id="IPR041664">
    <property type="entry name" value="AAA_16"/>
</dbReference>